<name>A0A5S9F707_UABAM</name>
<dbReference type="Pfam" id="PF13432">
    <property type="entry name" value="TPR_16"/>
    <property type="match status" value="1"/>
</dbReference>
<reference evidence="5 6" key="1">
    <citation type="submission" date="2019-08" db="EMBL/GenBank/DDBJ databases">
        <title>Complete genome sequence of Candidatus Uab amorphum.</title>
        <authorList>
            <person name="Shiratori T."/>
            <person name="Suzuki S."/>
            <person name="Kakizawa Y."/>
            <person name="Ishida K."/>
        </authorList>
    </citation>
    <scope>NUCLEOTIDE SEQUENCE [LARGE SCALE GENOMIC DNA]</scope>
    <source>
        <strain evidence="5 6">SRT547</strain>
    </source>
</reference>
<evidence type="ECO:0000256" key="1">
    <source>
        <dbReference type="ARBA" id="ARBA00022737"/>
    </source>
</evidence>
<dbReference type="PROSITE" id="PS50005">
    <property type="entry name" value="TPR"/>
    <property type="match status" value="2"/>
</dbReference>
<dbReference type="InterPro" id="IPR051685">
    <property type="entry name" value="Ycf3/AcsC/BcsC/TPR_MFPF"/>
</dbReference>
<evidence type="ECO:0000313" key="5">
    <source>
        <dbReference type="EMBL" id="BBM88208.1"/>
    </source>
</evidence>
<dbReference type="EMBL" id="AP019860">
    <property type="protein sequence ID" value="BBM88208.1"/>
    <property type="molecule type" value="Genomic_DNA"/>
</dbReference>
<dbReference type="SMART" id="SM00028">
    <property type="entry name" value="TPR"/>
    <property type="match status" value="4"/>
</dbReference>
<keyword evidence="1" id="KW-0677">Repeat</keyword>
<sequence>MNYRASRLVNKAYLQFEKQNYQQALELLKQAREKDPQSDEVYAYLGEAYIYNELYEEAMQTFDEREKLKTKSAHLDPYIQGYRGRVYLERGDFEEAEKLIDIAMKNNANEPEILITKALIHMYRNQMQQALQVMRKVDFNDPSFYYRKIKTLLKKLSKQKDTSEKNEHES</sequence>
<dbReference type="AlphaFoldDB" id="A0A5S9F707"/>
<evidence type="ECO:0000256" key="3">
    <source>
        <dbReference type="PROSITE-ProRule" id="PRU00339"/>
    </source>
</evidence>
<dbReference type="InterPro" id="IPR019734">
    <property type="entry name" value="TPR_rpt"/>
</dbReference>
<accession>A0A5S9F707</accession>
<evidence type="ECO:0000313" key="6">
    <source>
        <dbReference type="Proteomes" id="UP000326354"/>
    </source>
</evidence>
<dbReference type="KEGG" id="uam:UABAM_06629"/>
<keyword evidence="4" id="KW-0175">Coiled coil</keyword>
<dbReference type="Proteomes" id="UP000326354">
    <property type="component" value="Chromosome"/>
</dbReference>
<feature type="repeat" description="TPR" evidence="3">
    <location>
        <begin position="39"/>
        <end position="72"/>
    </location>
</feature>
<feature type="coiled-coil region" evidence="4">
    <location>
        <begin position="14"/>
        <end position="71"/>
    </location>
</feature>
<evidence type="ECO:0000256" key="2">
    <source>
        <dbReference type="ARBA" id="ARBA00022803"/>
    </source>
</evidence>
<dbReference type="PANTHER" id="PTHR44943:SF8">
    <property type="entry name" value="TPR REPEAT-CONTAINING PROTEIN MJ0263"/>
    <property type="match status" value="1"/>
</dbReference>
<dbReference type="Pfam" id="PF14559">
    <property type="entry name" value="TPR_19"/>
    <property type="match status" value="1"/>
</dbReference>
<feature type="repeat" description="TPR" evidence="3">
    <location>
        <begin position="5"/>
        <end position="38"/>
    </location>
</feature>
<dbReference type="SUPFAM" id="SSF48452">
    <property type="entry name" value="TPR-like"/>
    <property type="match status" value="1"/>
</dbReference>
<dbReference type="OrthoDB" id="9767410at2"/>
<dbReference type="RefSeq" id="WP_152021831.1">
    <property type="nucleotide sequence ID" value="NZ_AP019860.1"/>
</dbReference>
<dbReference type="InterPro" id="IPR011990">
    <property type="entry name" value="TPR-like_helical_dom_sf"/>
</dbReference>
<keyword evidence="6" id="KW-1185">Reference proteome</keyword>
<proteinExistence type="predicted"/>
<dbReference type="PANTHER" id="PTHR44943">
    <property type="entry name" value="CELLULOSE SYNTHASE OPERON PROTEIN C"/>
    <property type="match status" value="1"/>
</dbReference>
<evidence type="ECO:0000256" key="4">
    <source>
        <dbReference type="SAM" id="Coils"/>
    </source>
</evidence>
<gene>
    <name evidence="5" type="ORF">UABAM_06629</name>
</gene>
<keyword evidence="2 3" id="KW-0802">TPR repeat</keyword>
<protein>
    <submittedName>
        <fullName evidence="5">Lipopolysaccharide assembly protein B</fullName>
    </submittedName>
</protein>
<organism evidence="5 6">
    <name type="scientific">Uabimicrobium amorphum</name>
    <dbReference type="NCBI Taxonomy" id="2596890"/>
    <lineage>
        <taxon>Bacteria</taxon>
        <taxon>Pseudomonadati</taxon>
        <taxon>Planctomycetota</taxon>
        <taxon>Candidatus Uabimicrobiia</taxon>
        <taxon>Candidatus Uabimicrobiales</taxon>
        <taxon>Candidatus Uabimicrobiaceae</taxon>
        <taxon>Candidatus Uabimicrobium</taxon>
    </lineage>
</organism>
<dbReference type="Gene3D" id="1.25.40.10">
    <property type="entry name" value="Tetratricopeptide repeat domain"/>
    <property type="match status" value="2"/>
</dbReference>